<dbReference type="InterPro" id="IPR038186">
    <property type="entry name" value="CHAD_dom_sf"/>
</dbReference>
<feature type="compositionally biased region" description="Polar residues" evidence="1">
    <location>
        <begin position="440"/>
        <end position="449"/>
    </location>
</feature>
<dbReference type="RefSeq" id="WP_066668021.1">
    <property type="nucleotide sequence ID" value="NZ_CP016171.1"/>
</dbReference>
<dbReference type="InterPro" id="IPR023577">
    <property type="entry name" value="CYTH_domain"/>
</dbReference>
<dbReference type="Pfam" id="PF01928">
    <property type="entry name" value="CYTH"/>
    <property type="match status" value="1"/>
</dbReference>
<feature type="region of interest" description="Disordered" evidence="1">
    <location>
        <begin position="371"/>
        <end position="489"/>
    </location>
</feature>
<feature type="compositionally biased region" description="Gly residues" evidence="1">
    <location>
        <begin position="402"/>
        <end position="411"/>
    </location>
</feature>
<dbReference type="GO" id="GO:0050355">
    <property type="term" value="F:inorganic triphosphate phosphatase activity"/>
    <property type="evidence" value="ECO:0007669"/>
    <property type="project" value="InterPro"/>
</dbReference>
<sequence>MSEQELKLHVPHASRAAVERELKQAGAERVPLHAMYFDTPERELARARIAIRLRREGRNWVQTLKTPGGNAITRVEMNHPRPGPILDLSVYAGTEVHAALAALKGELGLRYETDVTRLVRKTRTRQGTVEIAYDVGVLRAGDLELPIREVEFELMSGRPGAIFATARTWLSRYGLVLDPRSKSERGDALAQLAHTLAQPGLEEEPRKAAIARFWGPRFAKAVSLYPEMTPPQGLAAVAAECLDQIMRNAAMLSEVDTLGIYGAGQPEHVHQLRVGIRRLRSAWRLFRGWAELPPREAEAALRGYFSAFGANRDQDVLQESIIPALVKAGMPTFPIPEDDTPPVAAQETAAGKAFQGWLLDMLEWTLDVRPGPEAQDAESRGRAAYAEGQPGGGSGHAADGDGNAGGHGKASGNGIARADRSNPGDDAGGGVRSLPGHGQATHQGASSGNGAAKDQDLARGAEDAADAGGSRNGEGDGRAKHRAQPAAAMHHAAPLAVEIFHPTIIPLTPRTPRDLRTLLARRLRKWHKQVLAEGERFAALDIPSRHALRKRAKRLRYGLSFAESLLPAQKMRDYRRKLADVQDVLGEMNDLSVAHDLYRQWSTRHPQAWFALGWISARQEKLLGEAQRAFTKLGHAKRFWK</sequence>
<dbReference type="InterPro" id="IPR033469">
    <property type="entry name" value="CYTH-like_dom_sf"/>
</dbReference>
<reference evidence="4 5" key="1">
    <citation type="submission" date="2016-06" db="EMBL/GenBank/DDBJ databases">
        <title>Complete genome sequences of Bordetella bronchialis and Bordetella flabilis.</title>
        <authorList>
            <person name="LiPuma J.J."/>
            <person name="Spilker T."/>
        </authorList>
    </citation>
    <scope>NUCLEOTIDE SEQUENCE [LARGE SCALE GENOMIC DNA]</scope>
    <source>
        <strain evidence="4 5">AU17976</strain>
    </source>
</reference>
<evidence type="ECO:0000259" key="2">
    <source>
        <dbReference type="PROSITE" id="PS51707"/>
    </source>
</evidence>
<name>A0A193FSW0_9BORD</name>
<dbReference type="PANTHER" id="PTHR39569">
    <property type="entry name" value="INORGANIC TRIPHOSPHATASE"/>
    <property type="match status" value="1"/>
</dbReference>
<feature type="domain" description="CHAD" evidence="3">
    <location>
        <begin position="227"/>
        <end position="641"/>
    </location>
</feature>
<proteinExistence type="predicted"/>
<evidence type="ECO:0000256" key="1">
    <source>
        <dbReference type="SAM" id="MobiDB-lite"/>
    </source>
</evidence>
<dbReference type="InterPro" id="IPR039013">
    <property type="entry name" value="YgiF"/>
</dbReference>
<dbReference type="InterPro" id="IPR007899">
    <property type="entry name" value="CHAD_dom"/>
</dbReference>
<feature type="compositionally biased region" description="Basic and acidic residues" evidence="1">
    <location>
        <begin position="453"/>
        <end position="462"/>
    </location>
</feature>
<dbReference type="PANTHER" id="PTHR39569:SF1">
    <property type="entry name" value="INORGANIC TRIPHOSPHATASE"/>
    <property type="match status" value="1"/>
</dbReference>
<feature type="domain" description="CYTH" evidence="2">
    <location>
        <begin position="1"/>
        <end position="193"/>
    </location>
</feature>
<evidence type="ECO:0000313" key="5">
    <source>
        <dbReference type="Proteomes" id="UP000092213"/>
    </source>
</evidence>
<dbReference type="GO" id="GO:0046872">
    <property type="term" value="F:metal ion binding"/>
    <property type="evidence" value="ECO:0007669"/>
    <property type="project" value="TreeGrafter"/>
</dbReference>
<dbReference type="SMART" id="SM01118">
    <property type="entry name" value="CYTH"/>
    <property type="match status" value="1"/>
</dbReference>
<accession>A0A193FSW0</accession>
<dbReference type="Gene3D" id="1.40.20.10">
    <property type="entry name" value="CHAD domain"/>
    <property type="match status" value="2"/>
</dbReference>
<dbReference type="CDD" id="cd07756">
    <property type="entry name" value="CYTH-like_Pase_CHAD"/>
    <property type="match status" value="1"/>
</dbReference>
<dbReference type="Gene3D" id="2.40.320.10">
    <property type="entry name" value="Hypothetical Protein Pfu-838710-001"/>
    <property type="match status" value="1"/>
</dbReference>
<gene>
    <name evidence="4" type="ORF">BAU08_02835</name>
</gene>
<dbReference type="AlphaFoldDB" id="A0A193FSW0"/>
<protein>
    <recommendedName>
        <fullName evidence="6">Adenylate cyclase</fullName>
    </recommendedName>
</protein>
<evidence type="ECO:0000313" key="4">
    <source>
        <dbReference type="EMBL" id="ANN70408.1"/>
    </source>
</evidence>
<dbReference type="SUPFAM" id="SSF55154">
    <property type="entry name" value="CYTH-like phosphatases"/>
    <property type="match status" value="1"/>
</dbReference>
<dbReference type="STRING" id="463025.BAU08_02835"/>
<dbReference type="Pfam" id="PF05235">
    <property type="entry name" value="CHAD"/>
    <property type="match status" value="2"/>
</dbReference>
<evidence type="ECO:0000259" key="3">
    <source>
        <dbReference type="PROSITE" id="PS51708"/>
    </source>
</evidence>
<evidence type="ECO:0008006" key="6">
    <source>
        <dbReference type="Google" id="ProtNLM"/>
    </source>
</evidence>
<dbReference type="PROSITE" id="PS51707">
    <property type="entry name" value="CYTH"/>
    <property type="match status" value="1"/>
</dbReference>
<dbReference type="EMBL" id="CP016171">
    <property type="protein sequence ID" value="ANN70408.1"/>
    <property type="molecule type" value="Genomic_DNA"/>
</dbReference>
<dbReference type="Proteomes" id="UP000092213">
    <property type="component" value="Chromosome"/>
</dbReference>
<organism evidence="4 5">
    <name type="scientific">Bordetella bronchialis</name>
    <dbReference type="NCBI Taxonomy" id="463025"/>
    <lineage>
        <taxon>Bacteria</taxon>
        <taxon>Pseudomonadati</taxon>
        <taxon>Pseudomonadota</taxon>
        <taxon>Betaproteobacteria</taxon>
        <taxon>Burkholderiales</taxon>
        <taxon>Alcaligenaceae</taxon>
        <taxon>Bordetella</taxon>
    </lineage>
</organism>
<dbReference type="PROSITE" id="PS51708">
    <property type="entry name" value="CHAD"/>
    <property type="match status" value="1"/>
</dbReference>
<dbReference type="SMART" id="SM00880">
    <property type="entry name" value="CHAD"/>
    <property type="match status" value="1"/>
</dbReference>